<protein>
    <recommendedName>
        <fullName evidence="4">Transmembrane protein (PGPGW)</fullName>
    </recommendedName>
</protein>
<evidence type="ECO:0000313" key="2">
    <source>
        <dbReference type="EMBL" id="ACK49062.1"/>
    </source>
</evidence>
<accession>B8EL67</accession>
<dbReference type="EMBL" id="CP001280">
    <property type="protein sequence ID" value="ACK49062.1"/>
    <property type="molecule type" value="Genomic_DNA"/>
</dbReference>
<keyword evidence="1" id="KW-0472">Membrane</keyword>
<evidence type="ECO:0000313" key="3">
    <source>
        <dbReference type="Proteomes" id="UP000002257"/>
    </source>
</evidence>
<dbReference type="Proteomes" id="UP000002257">
    <property type="component" value="Chromosome"/>
</dbReference>
<dbReference type="KEGG" id="msl:Msil_0079"/>
<keyword evidence="1" id="KW-0812">Transmembrane</keyword>
<dbReference type="eggNOG" id="ENOG5032YAU">
    <property type="taxonomic scope" value="Bacteria"/>
</dbReference>
<proteinExistence type="predicted"/>
<name>B8EL67_METSB</name>
<dbReference type="OrthoDB" id="5959103at2"/>
<dbReference type="STRING" id="395965.Msil_0079"/>
<dbReference type="AlphaFoldDB" id="B8EL67"/>
<evidence type="ECO:0008006" key="4">
    <source>
        <dbReference type="Google" id="ProtNLM"/>
    </source>
</evidence>
<organism evidence="2 3">
    <name type="scientific">Methylocella silvestris (strain DSM 15510 / CIP 108128 / LMG 27833 / NCIMB 13906 / BL2)</name>
    <dbReference type="NCBI Taxonomy" id="395965"/>
    <lineage>
        <taxon>Bacteria</taxon>
        <taxon>Pseudomonadati</taxon>
        <taxon>Pseudomonadota</taxon>
        <taxon>Alphaproteobacteria</taxon>
        <taxon>Hyphomicrobiales</taxon>
        <taxon>Beijerinckiaceae</taxon>
        <taxon>Methylocella</taxon>
    </lineage>
</organism>
<dbReference type="HOGENOM" id="CLU_145985_1_0_5"/>
<keyword evidence="1" id="KW-1133">Transmembrane helix</keyword>
<feature type="transmembrane region" description="Helical" evidence="1">
    <location>
        <begin position="38"/>
        <end position="56"/>
    </location>
</feature>
<keyword evidence="3" id="KW-1185">Reference proteome</keyword>
<dbReference type="RefSeq" id="WP_012589132.1">
    <property type="nucleotide sequence ID" value="NC_011666.1"/>
</dbReference>
<reference evidence="2 3" key="1">
    <citation type="journal article" date="2010" name="J. Bacteriol.">
        <title>Complete genome sequence of the aerobic facultative methanotroph Methylocella silvestris BL2.</title>
        <authorList>
            <person name="Chen Y."/>
            <person name="Crombie A."/>
            <person name="Rahman M.T."/>
            <person name="Dedysh S.N."/>
            <person name="Liesack W."/>
            <person name="Stott M.B."/>
            <person name="Alam M."/>
            <person name="Theisen A.R."/>
            <person name="Murrell J.C."/>
            <person name="Dunfield P.F."/>
        </authorList>
    </citation>
    <scope>NUCLEOTIDE SEQUENCE [LARGE SCALE GENOMIC DNA]</scope>
    <source>
        <strain evidence="3">DSM 15510 / CIP 108128 / LMG 27833 / NCIMB 13906 / BL2</strain>
    </source>
</reference>
<evidence type="ECO:0000256" key="1">
    <source>
        <dbReference type="SAM" id="Phobius"/>
    </source>
</evidence>
<gene>
    <name evidence="2" type="ordered locus">Msil_0079</name>
</gene>
<sequence length="106" mass="12016">MGDKDQQRLDRHLDGFQDKLPERAAGWVSWLRRPASRAVRIPAGFLLISGGIFGFLPILGLWMLPLGILLLAIDVPLLQRPTGRALVRARLLWSKWRRRRSGQGVP</sequence>